<dbReference type="AlphaFoldDB" id="A0A0A9XFF2"/>
<keyword evidence="11" id="KW-0479">Metal-binding</keyword>
<keyword evidence="9 11" id="KW-0472">Membrane</keyword>
<dbReference type="InterPro" id="IPR003859">
    <property type="entry name" value="Galactosyl_T"/>
</dbReference>
<dbReference type="GO" id="GO:0016020">
    <property type="term" value="C:membrane"/>
    <property type="evidence" value="ECO:0007669"/>
    <property type="project" value="UniProtKB-SubCell"/>
</dbReference>
<feature type="domain" description="Galactosyltransferase C-terminal" evidence="12">
    <location>
        <begin position="274"/>
        <end position="350"/>
    </location>
</feature>
<dbReference type="GO" id="GO:0033842">
    <property type="term" value="F:N-acetyl-beta-glucosaminyl-derivative 4-beta-N-acetylgalactosaminyltransferase activity"/>
    <property type="evidence" value="ECO:0007669"/>
    <property type="project" value="TreeGrafter"/>
</dbReference>
<dbReference type="Pfam" id="PF02709">
    <property type="entry name" value="Glyco_transf_7C"/>
    <property type="match status" value="1"/>
</dbReference>
<comment type="similarity">
    <text evidence="3 11">Belongs to the glycosyltransferase 7 family.</text>
</comment>
<organism evidence="14">
    <name type="scientific">Lygus hesperus</name>
    <name type="common">Western plant bug</name>
    <dbReference type="NCBI Taxonomy" id="30085"/>
    <lineage>
        <taxon>Eukaryota</taxon>
        <taxon>Metazoa</taxon>
        <taxon>Ecdysozoa</taxon>
        <taxon>Arthropoda</taxon>
        <taxon>Hexapoda</taxon>
        <taxon>Insecta</taxon>
        <taxon>Pterygota</taxon>
        <taxon>Neoptera</taxon>
        <taxon>Paraneoptera</taxon>
        <taxon>Hemiptera</taxon>
        <taxon>Heteroptera</taxon>
        <taxon>Panheteroptera</taxon>
        <taxon>Cimicomorpha</taxon>
        <taxon>Miridae</taxon>
        <taxon>Mirini</taxon>
        <taxon>Lygus</taxon>
    </lineage>
</organism>
<dbReference type="InterPro" id="IPR027791">
    <property type="entry name" value="Galactosyl_T_C"/>
</dbReference>
<evidence type="ECO:0000259" key="13">
    <source>
        <dbReference type="Pfam" id="PF13733"/>
    </source>
</evidence>
<evidence type="ECO:0000313" key="14">
    <source>
        <dbReference type="EMBL" id="JAG19457.1"/>
    </source>
</evidence>
<protein>
    <recommendedName>
        <fullName evidence="11">Beta-1,4-N-acetylgalactosaminyltransferase</fullName>
        <ecNumber evidence="11">2.4.1.-</ecNumber>
    </recommendedName>
    <alternativeName>
        <fullName evidence="11">Beta-4-GalNAcT</fullName>
    </alternativeName>
</protein>
<comment type="subcellular location">
    <subcellularLocation>
        <location evidence="1 11">Membrane</location>
        <topology evidence="1 11">Single-pass type II membrane protein</topology>
    </subcellularLocation>
</comment>
<dbReference type="GO" id="GO:0046872">
    <property type="term" value="F:metal ion binding"/>
    <property type="evidence" value="ECO:0007669"/>
    <property type="project" value="UniProtKB-UniRule"/>
</dbReference>
<sequence>MRGLLELAQRDARTGNIRSRLTWILICETFIAITTTSLLYFTRENKYVGQVEIQKSHEINTFYDQTLEPYYLWRTKFFAMVEMEQLVSLDVHQNMLRNSVHSQRILRIIEEESEDIFSFEDRCITLKPECPRQPPNLRGKLLVRNWLVKMRKKRLREQESYTFPRHPGEWSPSHCTSRHSVAIIIPYRNRRHQLHLLLQFLPRILKKQQVNYSIFVVEQAGNKTFNKGMLMNAGFMTALSRPAHGVPYHCFIFHDSDLLTEDDRNMYTCPEFPRHMSIGVDELDYKLPYKELVGGIFAIKTDHFIRLNGYSNLYWGWGGEDDDMGLRVQEVLKWTMRPPDDLGRITTIPHVKQTPFLTLRLRRLLKTMAKKEIQHRRVEFCKIHSETGYSETTIHTFTGRRWGSSRGLCSNDRI</sequence>
<keyword evidence="4 11" id="KW-0328">Glycosyltransferase</keyword>
<dbReference type="GO" id="GO:0006688">
    <property type="term" value="P:glycosphingolipid biosynthetic process"/>
    <property type="evidence" value="ECO:0007669"/>
    <property type="project" value="TreeGrafter"/>
</dbReference>
<dbReference type="InterPro" id="IPR029044">
    <property type="entry name" value="Nucleotide-diphossugar_trans"/>
</dbReference>
<accession>A0A0A9XFF2</accession>
<keyword evidence="7 11" id="KW-0735">Signal-anchor</keyword>
<proteinExistence type="inferred from homology"/>
<dbReference type="PRINTS" id="PR02050">
    <property type="entry name" value="B14GALTRFASE"/>
</dbReference>
<dbReference type="PANTHER" id="PTHR19300">
    <property type="entry name" value="BETA-1,4-GALACTOSYLTRANSFERASE"/>
    <property type="match status" value="1"/>
</dbReference>
<evidence type="ECO:0000256" key="6">
    <source>
        <dbReference type="ARBA" id="ARBA00022692"/>
    </source>
</evidence>
<comment type="function">
    <text evidence="11">Catalyzes the transfer of galactose onto proteins or lipids.</text>
</comment>
<evidence type="ECO:0000256" key="1">
    <source>
        <dbReference type="ARBA" id="ARBA00004606"/>
    </source>
</evidence>
<comment type="pathway">
    <text evidence="2 11">Protein modification; protein glycosylation.</text>
</comment>
<evidence type="ECO:0000256" key="8">
    <source>
        <dbReference type="ARBA" id="ARBA00022989"/>
    </source>
</evidence>
<feature type="domain" description="Galactosyltransferase N-terminal" evidence="13">
    <location>
        <begin position="130"/>
        <end position="270"/>
    </location>
</feature>
<dbReference type="SUPFAM" id="SSF53448">
    <property type="entry name" value="Nucleotide-diphospho-sugar transferases"/>
    <property type="match status" value="1"/>
</dbReference>
<evidence type="ECO:0000256" key="2">
    <source>
        <dbReference type="ARBA" id="ARBA00004922"/>
    </source>
</evidence>
<dbReference type="PANTHER" id="PTHR19300:SF57">
    <property type="entry name" value="BETA-1,4-N-ACETYLGALACTOSAMINYLTRANSFERASE"/>
    <property type="match status" value="1"/>
</dbReference>
<feature type="transmembrane region" description="Helical" evidence="11">
    <location>
        <begin position="21"/>
        <end position="41"/>
    </location>
</feature>
<comment type="cofactor">
    <cofactor evidence="11">
        <name>Mn(2+)</name>
        <dbReference type="ChEBI" id="CHEBI:29035"/>
    </cofactor>
</comment>
<dbReference type="Gene3D" id="3.90.550.10">
    <property type="entry name" value="Spore Coat Polysaccharide Biosynthesis Protein SpsA, Chain A"/>
    <property type="match status" value="1"/>
</dbReference>
<evidence type="ECO:0000256" key="11">
    <source>
        <dbReference type="RuleBase" id="RU368121"/>
    </source>
</evidence>
<dbReference type="EC" id="2.4.1.-" evidence="11"/>
<dbReference type="GO" id="GO:0005794">
    <property type="term" value="C:Golgi apparatus"/>
    <property type="evidence" value="ECO:0007669"/>
    <property type="project" value="TreeGrafter"/>
</dbReference>
<dbReference type="InterPro" id="IPR027995">
    <property type="entry name" value="Galactosyl_T_N"/>
</dbReference>
<keyword evidence="10 11" id="KW-0325">Glycoprotein</keyword>
<name>A0A0A9XFF2_LYGHE</name>
<keyword evidence="8 11" id="KW-1133">Transmembrane helix</keyword>
<evidence type="ECO:0000256" key="5">
    <source>
        <dbReference type="ARBA" id="ARBA00022679"/>
    </source>
</evidence>
<evidence type="ECO:0000256" key="3">
    <source>
        <dbReference type="ARBA" id="ARBA00005735"/>
    </source>
</evidence>
<dbReference type="Pfam" id="PF13733">
    <property type="entry name" value="Glyco_transf_7N"/>
    <property type="match status" value="1"/>
</dbReference>
<gene>
    <name evidence="14" type="primary">bre-4_2</name>
    <name evidence="14" type="ORF">CM83_42506</name>
</gene>
<keyword evidence="5 11" id="KW-0808">Transferase</keyword>
<evidence type="ECO:0000259" key="12">
    <source>
        <dbReference type="Pfam" id="PF02709"/>
    </source>
</evidence>
<reference evidence="14" key="1">
    <citation type="journal article" date="2014" name="PLoS ONE">
        <title>Transcriptome-Based Identification of ABC Transporters in the Western Tarnished Plant Bug Lygus hesperus.</title>
        <authorList>
            <person name="Hull J.J."/>
            <person name="Chaney K."/>
            <person name="Geib S.M."/>
            <person name="Fabrick J.A."/>
            <person name="Brent C.S."/>
            <person name="Walsh D."/>
            <person name="Lavine L.C."/>
        </authorList>
    </citation>
    <scope>NUCLEOTIDE SEQUENCE</scope>
</reference>
<evidence type="ECO:0000256" key="7">
    <source>
        <dbReference type="ARBA" id="ARBA00022968"/>
    </source>
</evidence>
<dbReference type="GO" id="GO:0008378">
    <property type="term" value="F:galactosyltransferase activity"/>
    <property type="evidence" value="ECO:0007669"/>
    <property type="project" value="TreeGrafter"/>
</dbReference>
<dbReference type="GO" id="GO:0005975">
    <property type="term" value="P:carbohydrate metabolic process"/>
    <property type="evidence" value="ECO:0007669"/>
    <property type="project" value="InterPro"/>
</dbReference>
<evidence type="ECO:0000256" key="10">
    <source>
        <dbReference type="ARBA" id="ARBA00023180"/>
    </source>
</evidence>
<keyword evidence="11" id="KW-0464">Manganese</keyword>
<dbReference type="EMBL" id="GBHO01024147">
    <property type="protein sequence ID" value="JAG19457.1"/>
    <property type="molecule type" value="Transcribed_RNA"/>
</dbReference>
<evidence type="ECO:0000256" key="4">
    <source>
        <dbReference type="ARBA" id="ARBA00022676"/>
    </source>
</evidence>
<reference evidence="14" key="2">
    <citation type="submission" date="2014-07" db="EMBL/GenBank/DDBJ databases">
        <authorList>
            <person name="Hull J."/>
        </authorList>
    </citation>
    <scope>NUCLEOTIDE SEQUENCE</scope>
</reference>
<evidence type="ECO:0000256" key="9">
    <source>
        <dbReference type="ARBA" id="ARBA00023136"/>
    </source>
</evidence>
<keyword evidence="6 11" id="KW-0812">Transmembrane</keyword>
<dbReference type="UniPathway" id="UPA00378"/>